<evidence type="ECO:0000256" key="1">
    <source>
        <dbReference type="SAM" id="SignalP"/>
    </source>
</evidence>
<evidence type="ECO:0000259" key="2">
    <source>
        <dbReference type="Pfam" id="PF11790"/>
    </source>
</evidence>
<dbReference type="InterPro" id="IPR024655">
    <property type="entry name" value="Asl1_glyco_hydro_catalytic"/>
</dbReference>
<sequence>MRTNTISNLAFLASSLLVKDVIAGVVHNHARLHQKRDSYMIMVEEEVQISRGADGSFHTGRPVPVRTTTVLVKPSATPVADAAPAPASSSSVAPVVVPSSSPAAASVEQVKAAAASHVVEPEPTTTAVAPVVPTPAATTPATSVVRAAPTTLATSAAPASTAASTPVSSGGKRGVAFNDNSVLSVFSGKASWCYNWGQSEGTIPSGFEYVPMLWGNKAGFYDSWASNANSAISSGSTHLLAFNEPDLSAQSNMGVSTAVADYKTHMQPFAGKAKLGAPSVTNGGAPMGLTYLKNFVDSCSGCTIDFVPIHWYNGDALDSSISYFKTHVAEAHTAGGNKPVWITEFQYLGTDEAGFLAEIIPWLESQDFVERYSYFMASDGRLISGTALSAVGKAYIA</sequence>
<keyword evidence="1" id="KW-0732">Signal</keyword>
<proteinExistence type="predicted"/>
<dbReference type="InParanoid" id="H0EQA0"/>
<accession>H0EQA0</accession>
<evidence type="ECO:0000313" key="4">
    <source>
        <dbReference type="Proteomes" id="UP000005446"/>
    </source>
</evidence>
<dbReference type="GO" id="GO:0009277">
    <property type="term" value="C:fungal-type cell wall"/>
    <property type="evidence" value="ECO:0007669"/>
    <property type="project" value="TreeGrafter"/>
</dbReference>
<feature type="signal peptide" evidence="1">
    <location>
        <begin position="1"/>
        <end position="23"/>
    </location>
</feature>
<comment type="caution">
    <text evidence="3">The sequence shown here is derived from an EMBL/GenBank/DDBJ whole genome shotgun (WGS) entry which is preliminary data.</text>
</comment>
<name>H0EQA0_GLAL7</name>
<dbReference type="HOGENOM" id="CLU_040908_4_1_1"/>
<dbReference type="GO" id="GO:0071966">
    <property type="term" value="P:fungal-type cell wall polysaccharide metabolic process"/>
    <property type="evidence" value="ECO:0007669"/>
    <property type="project" value="TreeGrafter"/>
</dbReference>
<protein>
    <submittedName>
        <fullName evidence="3">Putative Uncharacterized serine-rich protein C13G6.10c</fullName>
    </submittedName>
</protein>
<dbReference type="AlphaFoldDB" id="H0EQA0"/>
<dbReference type="PANTHER" id="PTHR34154:SF10">
    <property type="entry name" value="ASL1-LIKE GLYCOSYL HYDROLASE CATALYTIC DOMAIN-CONTAINING PROTEIN"/>
    <property type="match status" value="1"/>
</dbReference>
<evidence type="ECO:0000313" key="3">
    <source>
        <dbReference type="EMBL" id="EHK99282.1"/>
    </source>
</evidence>
<dbReference type="InterPro" id="IPR017853">
    <property type="entry name" value="GH"/>
</dbReference>
<dbReference type="EMBL" id="AGUE01000122">
    <property type="protein sequence ID" value="EHK99282.1"/>
    <property type="molecule type" value="Genomic_DNA"/>
</dbReference>
<keyword evidence="4" id="KW-1185">Reference proteome</keyword>
<dbReference type="SUPFAM" id="SSF51445">
    <property type="entry name" value="(Trans)glycosidases"/>
    <property type="match status" value="1"/>
</dbReference>
<feature type="chain" id="PRO_5005682514" evidence="1">
    <location>
        <begin position="24"/>
        <end position="397"/>
    </location>
</feature>
<dbReference type="Proteomes" id="UP000005446">
    <property type="component" value="Unassembled WGS sequence"/>
</dbReference>
<dbReference type="Gene3D" id="3.20.20.80">
    <property type="entry name" value="Glycosidases"/>
    <property type="match status" value="1"/>
</dbReference>
<organism evidence="3 4">
    <name type="scientific">Glarea lozoyensis (strain ATCC 74030 / MF5533)</name>
    <dbReference type="NCBI Taxonomy" id="1104152"/>
    <lineage>
        <taxon>Eukaryota</taxon>
        <taxon>Fungi</taxon>
        <taxon>Dikarya</taxon>
        <taxon>Ascomycota</taxon>
        <taxon>Pezizomycotina</taxon>
        <taxon>Leotiomycetes</taxon>
        <taxon>Helotiales</taxon>
        <taxon>Helotiaceae</taxon>
        <taxon>Glarea</taxon>
    </lineage>
</organism>
<feature type="domain" description="Asl1-like glycosyl hydrolase catalytic" evidence="2">
    <location>
        <begin position="176"/>
        <end position="395"/>
    </location>
</feature>
<dbReference type="Pfam" id="PF11790">
    <property type="entry name" value="Glyco_hydro_cc"/>
    <property type="match status" value="1"/>
</dbReference>
<dbReference type="PANTHER" id="PTHR34154">
    <property type="entry name" value="ALKALI-SENSITIVE LINKAGE PROTEIN 1"/>
    <property type="match status" value="1"/>
</dbReference>
<dbReference type="OrthoDB" id="43654at2759"/>
<gene>
    <name evidence="3" type="ORF">M7I_4847</name>
</gene>
<reference evidence="3 4" key="1">
    <citation type="journal article" date="2012" name="Eukaryot. Cell">
        <title>Genome sequence of the fungus Glarea lozoyensis: the first genome sequence of a species from the Helotiaceae family.</title>
        <authorList>
            <person name="Youssar L."/>
            <person name="Gruening B.A."/>
            <person name="Erxleben A."/>
            <person name="Guenther S."/>
            <person name="Huettel W."/>
        </authorList>
    </citation>
    <scope>NUCLEOTIDE SEQUENCE [LARGE SCALE GENOMIC DNA]</scope>
    <source>
        <strain evidence="4">ATCC 74030 / MF5533</strain>
    </source>
</reference>
<dbReference type="InterPro" id="IPR053183">
    <property type="entry name" value="ASL1"/>
</dbReference>